<comment type="caution">
    <text evidence="5">The sequence shown here is derived from an EMBL/GenBank/DDBJ whole genome shotgun (WGS) entry which is preliminary data.</text>
</comment>
<proteinExistence type="inferred from homology"/>
<evidence type="ECO:0000313" key="5">
    <source>
        <dbReference type="EMBL" id="OGH66570.1"/>
    </source>
</evidence>
<comment type="similarity">
    <text evidence="1 4">Belongs to the universal ribosomal protein uL23 family.</text>
</comment>
<keyword evidence="2 4" id="KW-0689">Ribosomal protein</keyword>
<dbReference type="InterPro" id="IPR012678">
    <property type="entry name" value="Ribosomal_uL23/eL15/eS24_sf"/>
</dbReference>
<keyword evidence="3 4" id="KW-0687">Ribonucleoprotein</keyword>
<evidence type="ECO:0000256" key="2">
    <source>
        <dbReference type="ARBA" id="ARBA00022980"/>
    </source>
</evidence>
<protein>
    <recommendedName>
        <fullName evidence="4">Large ribosomal subunit protein uL23</fullName>
    </recommendedName>
</protein>
<dbReference type="HAMAP" id="MF_01369_B">
    <property type="entry name" value="Ribosomal_uL23_B"/>
    <property type="match status" value="1"/>
</dbReference>
<gene>
    <name evidence="4" type="primary">rplW</name>
    <name evidence="5" type="ORF">A3B90_01380</name>
</gene>
<comment type="function">
    <text evidence="4">One of the early assembly proteins it binds 23S rRNA. One of the proteins that surrounds the polypeptide exit tunnel on the outside of the ribosome. Forms the main docking site for trigger factor binding to the ribosome.</text>
</comment>
<keyword evidence="4" id="KW-0694">RNA-binding</keyword>
<dbReference type="Proteomes" id="UP000178742">
    <property type="component" value="Unassembled WGS sequence"/>
</dbReference>
<dbReference type="GO" id="GO:0005840">
    <property type="term" value="C:ribosome"/>
    <property type="evidence" value="ECO:0007669"/>
    <property type="project" value="UniProtKB-KW"/>
</dbReference>
<dbReference type="InterPro" id="IPR013025">
    <property type="entry name" value="Ribosomal_uL23-like"/>
</dbReference>
<dbReference type="STRING" id="1798676.A3B90_01380"/>
<dbReference type="GO" id="GO:1990904">
    <property type="term" value="C:ribonucleoprotein complex"/>
    <property type="evidence" value="ECO:0007669"/>
    <property type="project" value="UniProtKB-KW"/>
</dbReference>
<dbReference type="GO" id="GO:0006412">
    <property type="term" value="P:translation"/>
    <property type="evidence" value="ECO:0007669"/>
    <property type="project" value="UniProtKB-UniRule"/>
</dbReference>
<evidence type="ECO:0000313" key="6">
    <source>
        <dbReference type="Proteomes" id="UP000178742"/>
    </source>
</evidence>
<dbReference type="GO" id="GO:0019843">
    <property type="term" value="F:rRNA binding"/>
    <property type="evidence" value="ECO:0007669"/>
    <property type="project" value="UniProtKB-UniRule"/>
</dbReference>
<accession>A0A1F6M4Q1</accession>
<dbReference type="GO" id="GO:0003735">
    <property type="term" value="F:structural constituent of ribosome"/>
    <property type="evidence" value="ECO:0007669"/>
    <property type="project" value="InterPro"/>
</dbReference>
<evidence type="ECO:0000256" key="3">
    <source>
        <dbReference type="ARBA" id="ARBA00023274"/>
    </source>
</evidence>
<organism evidence="5 6">
    <name type="scientific">Candidatus Magasanikbacteria bacterium RIFCSPHIGHO2_02_FULL_41_13</name>
    <dbReference type="NCBI Taxonomy" id="1798676"/>
    <lineage>
        <taxon>Bacteria</taxon>
        <taxon>Candidatus Magasanikiibacteriota</taxon>
    </lineage>
</organism>
<evidence type="ECO:0000256" key="1">
    <source>
        <dbReference type="ARBA" id="ARBA00006700"/>
    </source>
</evidence>
<evidence type="ECO:0000256" key="4">
    <source>
        <dbReference type="HAMAP-Rule" id="MF_01369"/>
    </source>
</evidence>
<dbReference type="Gene3D" id="3.30.70.330">
    <property type="match status" value="1"/>
</dbReference>
<dbReference type="NCBIfam" id="NF004363">
    <property type="entry name" value="PRK05738.2-4"/>
    <property type="match status" value="1"/>
</dbReference>
<name>A0A1F6M4Q1_9BACT</name>
<dbReference type="InterPro" id="IPR012677">
    <property type="entry name" value="Nucleotide-bd_a/b_plait_sf"/>
</dbReference>
<reference evidence="5 6" key="1">
    <citation type="journal article" date="2016" name="Nat. Commun.">
        <title>Thousands of microbial genomes shed light on interconnected biogeochemical processes in an aquifer system.</title>
        <authorList>
            <person name="Anantharaman K."/>
            <person name="Brown C.T."/>
            <person name="Hug L.A."/>
            <person name="Sharon I."/>
            <person name="Castelle C.J."/>
            <person name="Probst A.J."/>
            <person name="Thomas B.C."/>
            <person name="Singh A."/>
            <person name="Wilkins M.J."/>
            <person name="Karaoz U."/>
            <person name="Brodie E.L."/>
            <person name="Williams K.H."/>
            <person name="Hubbard S.S."/>
            <person name="Banfield J.F."/>
        </authorList>
    </citation>
    <scope>NUCLEOTIDE SEQUENCE [LARGE SCALE GENOMIC DNA]</scope>
</reference>
<keyword evidence="4" id="KW-0699">rRNA-binding</keyword>
<dbReference type="SUPFAM" id="SSF54189">
    <property type="entry name" value="Ribosomal proteins S24e, L23 and L15e"/>
    <property type="match status" value="1"/>
</dbReference>
<dbReference type="AlphaFoldDB" id="A0A1F6M4Q1"/>
<sequence>MHGTAHRVLLAPVVSEKSTLKEAEHSYTFLVEKNANKIEIAKAVEEVYGVRPLKVRTIHVQGKETRFGRRIGRRSDYKKAIVSVSKDQRLAIHEGV</sequence>
<dbReference type="Pfam" id="PF00276">
    <property type="entry name" value="Ribosomal_L23"/>
    <property type="match status" value="1"/>
</dbReference>
<comment type="subunit">
    <text evidence="4">Part of the 50S ribosomal subunit. Contacts protein L29, and trigger factor when it is bound to the ribosome.</text>
</comment>
<dbReference type="EMBL" id="MFPX01000016">
    <property type="protein sequence ID" value="OGH66570.1"/>
    <property type="molecule type" value="Genomic_DNA"/>
</dbReference>